<evidence type="ECO:0000313" key="2">
    <source>
        <dbReference type="Proteomes" id="UP001162156"/>
    </source>
</evidence>
<accession>A0AAV8XFM0</accession>
<comment type="caution">
    <text evidence="1">The sequence shown here is derived from an EMBL/GenBank/DDBJ whole genome shotgun (WGS) entry which is preliminary data.</text>
</comment>
<proteinExistence type="predicted"/>
<protein>
    <submittedName>
        <fullName evidence="1">Uncharacterized protein</fullName>
    </submittedName>
</protein>
<dbReference type="InterPro" id="IPR043313">
    <property type="entry name" value="LRMDA"/>
</dbReference>
<reference evidence="1" key="1">
    <citation type="journal article" date="2023" name="Insect Mol. Biol.">
        <title>Genome sequencing provides insights into the evolution of gene families encoding plant cell wall-degrading enzymes in longhorned beetles.</title>
        <authorList>
            <person name="Shin N.R."/>
            <person name="Okamura Y."/>
            <person name="Kirsch R."/>
            <person name="Pauchet Y."/>
        </authorList>
    </citation>
    <scope>NUCLEOTIDE SEQUENCE</scope>
    <source>
        <strain evidence="1">RBIC_L_NR</strain>
    </source>
</reference>
<sequence>MVDDCLDAADHDDIVQVVDVKNLLTILHEDEITVFDMTSLGTLMLLGHMTNDTSKQNDPLDDDTDLQRLSLAYERLHSMPQLLLEELAPHMKILDLSYNEFENLDFLSDFKELTHLICDHNKITSRTVIPFLPKLELLWLNHCKISELYPWARKLQQSCPNLKYLSLMGNQVAPSYLNGGCFYEYLHYRLFIISLFPSLIHLDDKVVTLNQVKEAQKIYHKPLVERIMSKTQKNLPSYLRVVSEKVSEILSPTHSVTVSEKKCYYLKIYLFIVL</sequence>
<dbReference type="SUPFAM" id="SSF52058">
    <property type="entry name" value="L domain-like"/>
    <property type="match status" value="1"/>
</dbReference>
<dbReference type="PANTHER" id="PTHR46282">
    <property type="entry name" value="LEUCINE-RICH MELANOCYTE DIFFERENTIATION-ASSOCIATED PROTEIN"/>
    <property type="match status" value="1"/>
</dbReference>
<gene>
    <name evidence="1" type="ORF">NQ314_011856</name>
</gene>
<dbReference type="EMBL" id="JANEYF010003318">
    <property type="protein sequence ID" value="KAJ8937467.1"/>
    <property type="molecule type" value="Genomic_DNA"/>
</dbReference>
<dbReference type="Proteomes" id="UP001162156">
    <property type="component" value="Unassembled WGS sequence"/>
</dbReference>
<organism evidence="1 2">
    <name type="scientific">Rhamnusium bicolor</name>
    <dbReference type="NCBI Taxonomy" id="1586634"/>
    <lineage>
        <taxon>Eukaryota</taxon>
        <taxon>Metazoa</taxon>
        <taxon>Ecdysozoa</taxon>
        <taxon>Arthropoda</taxon>
        <taxon>Hexapoda</taxon>
        <taxon>Insecta</taxon>
        <taxon>Pterygota</taxon>
        <taxon>Neoptera</taxon>
        <taxon>Endopterygota</taxon>
        <taxon>Coleoptera</taxon>
        <taxon>Polyphaga</taxon>
        <taxon>Cucujiformia</taxon>
        <taxon>Chrysomeloidea</taxon>
        <taxon>Cerambycidae</taxon>
        <taxon>Lepturinae</taxon>
        <taxon>Rhagiini</taxon>
        <taxon>Rhamnusium</taxon>
    </lineage>
</organism>
<dbReference type="InterPro" id="IPR032675">
    <property type="entry name" value="LRR_dom_sf"/>
</dbReference>
<dbReference type="PANTHER" id="PTHR46282:SF1">
    <property type="entry name" value="LEUCINE-RICH REPEAT-CONTAINING PROTEIN 72-LIKE"/>
    <property type="match status" value="1"/>
</dbReference>
<dbReference type="AlphaFoldDB" id="A0AAV8XFM0"/>
<evidence type="ECO:0000313" key="1">
    <source>
        <dbReference type="EMBL" id="KAJ8937467.1"/>
    </source>
</evidence>
<name>A0AAV8XFM0_9CUCU</name>
<keyword evidence="2" id="KW-1185">Reference proteome</keyword>
<dbReference type="Gene3D" id="3.80.10.10">
    <property type="entry name" value="Ribonuclease Inhibitor"/>
    <property type="match status" value="1"/>
</dbReference>